<feature type="region of interest" description="Disordered" evidence="3">
    <location>
        <begin position="114"/>
        <end position="136"/>
    </location>
</feature>
<evidence type="ECO:0000259" key="4">
    <source>
        <dbReference type="Pfam" id="PF01176"/>
    </source>
</evidence>
<accession>A0A9P8WCK6</accession>
<dbReference type="PANTHER" id="PTHR21641:SF0">
    <property type="entry name" value="RNA-BINDING PROTEIN EIF1AD-RELATED"/>
    <property type="match status" value="1"/>
</dbReference>
<keyword evidence="6" id="KW-1185">Reference proteome</keyword>
<dbReference type="Pfam" id="PF01176">
    <property type="entry name" value="eIF-1a"/>
    <property type="match status" value="1"/>
</dbReference>
<comment type="similarity">
    <text evidence="1">Belongs to the EIF1AD family.</text>
</comment>
<evidence type="ECO:0000313" key="5">
    <source>
        <dbReference type="EMBL" id="KAH6895681.1"/>
    </source>
</evidence>
<dbReference type="OrthoDB" id="1738325at2759"/>
<organism evidence="5 6">
    <name type="scientific">Thelonectria olida</name>
    <dbReference type="NCBI Taxonomy" id="1576542"/>
    <lineage>
        <taxon>Eukaryota</taxon>
        <taxon>Fungi</taxon>
        <taxon>Dikarya</taxon>
        <taxon>Ascomycota</taxon>
        <taxon>Pezizomycotina</taxon>
        <taxon>Sordariomycetes</taxon>
        <taxon>Hypocreomycetidae</taxon>
        <taxon>Hypocreales</taxon>
        <taxon>Nectriaceae</taxon>
        <taxon>Thelonectria</taxon>
    </lineage>
</organism>
<keyword evidence="2" id="KW-0694">RNA-binding</keyword>
<dbReference type="InterPro" id="IPR001253">
    <property type="entry name" value="TIF_eIF-1A"/>
</dbReference>
<dbReference type="InterPro" id="IPR039294">
    <property type="entry name" value="EIF1AD"/>
</dbReference>
<gene>
    <name evidence="5" type="ORF">B0T10DRAFT_223661</name>
</gene>
<sequence length="136" mass="15545">MGRPKRNVLAAAEEAMTPPDALEPNQSLVRVVKPEGNNLFTCELPNTKPIVLELAQRFRNTIWIKRGGFVLADRYEDAKHDSRAMGEIVNVVRDEKIWRKQSYWPKEFSKHAYDLSDSEDDSNVGKMPPSDSEDDE</sequence>
<dbReference type="GO" id="GO:0005634">
    <property type="term" value="C:nucleus"/>
    <property type="evidence" value="ECO:0007669"/>
    <property type="project" value="TreeGrafter"/>
</dbReference>
<dbReference type="Proteomes" id="UP000777438">
    <property type="component" value="Unassembled WGS sequence"/>
</dbReference>
<evidence type="ECO:0000313" key="6">
    <source>
        <dbReference type="Proteomes" id="UP000777438"/>
    </source>
</evidence>
<dbReference type="PANTHER" id="PTHR21641">
    <property type="entry name" value="TRANSLATION INITIATION FACTOR-RELATED"/>
    <property type="match status" value="1"/>
</dbReference>
<dbReference type="EMBL" id="JAGPYM010000004">
    <property type="protein sequence ID" value="KAH6895681.1"/>
    <property type="molecule type" value="Genomic_DNA"/>
</dbReference>
<dbReference type="InterPro" id="IPR012340">
    <property type="entry name" value="NA-bd_OB-fold"/>
</dbReference>
<name>A0A9P8WCK6_9HYPO</name>
<dbReference type="AlphaFoldDB" id="A0A9P8WCK6"/>
<dbReference type="InterPro" id="IPR006196">
    <property type="entry name" value="RNA-binding_domain_S1_IF1"/>
</dbReference>
<evidence type="ECO:0000256" key="1">
    <source>
        <dbReference type="ARBA" id="ARBA00007340"/>
    </source>
</evidence>
<dbReference type="SMART" id="SM00652">
    <property type="entry name" value="eIF1a"/>
    <property type="match status" value="1"/>
</dbReference>
<proteinExistence type="inferred from homology"/>
<dbReference type="GO" id="GO:0003743">
    <property type="term" value="F:translation initiation factor activity"/>
    <property type="evidence" value="ECO:0007669"/>
    <property type="project" value="InterPro"/>
</dbReference>
<protein>
    <recommendedName>
        <fullName evidence="4">S1-like domain-containing protein</fullName>
    </recommendedName>
</protein>
<feature type="domain" description="S1-like" evidence="4">
    <location>
        <begin position="25"/>
        <end position="91"/>
    </location>
</feature>
<dbReference type="Gene3D" id="2.40.50.140">
    <property type="entry name" value="Nucleic acid-binding proteins"/>
    <property type="match status" value="1"/>
</dbReference>
<comment type="caution">
    <text evidence="5">The sequence shown here is derived from an EMBL/GenBank/DDBJ whole genome shotgun (WGS) entry which is preliminary data.</text>
</comment>
<dbReference type="SUPFAM" id="SSF50249">
    <property type="entry name" value="Nucleic acid-binding proteins"/>
    <property type="match status" value="1"/>
</dbReference>
<dbReference type="GO" id="GO:0003723">
    <property type="term" value="F:RNA binding"/>
    <property type="evidence" value="ECO:0007669"/>
    <property type="project" value="UniProtKB-KW"/>
</dbReference>
<evidence type="ECO:0000256" key="3">
    <source>
        <dbReference type="SAM" id="MobiDB-lite"/>
    </source>
</evidence>
<evidence type="ECO:0000256" key="2">
    <source>
        <dbReference type="ARBA" id="ARBA00022884"/>
    </source>
</evidence>
<reference evidence="5 6" key="1">
    <citation type="journal article" date="2021" name="Nat. Commun.">
        <title>Genetic determinants of endophytism in the Arabidopsis root mycobiome.</title>
        <authorList>
            <person name="Mesny F."/>
            <person name="Miyauchi S."/>
            <person name="Thiergart T."/>
            <person name="Pickel B."/>
            <person name="Atanasova L."/>
            <person name="Karlsson M."/>
            <person name="Huettel B."/>
            <person name="Barry K.W."/>
            <person name="Haridas S."/>
            <person name="Chen C."/>
            <person name="Bauer D."/>
            <person name="Andreopoulos W."/>
            <person name="Pangilinan J."/>
            <person name="LaButti K."/>
            <person name="Riley R."/>
            <person name="Lipzen A."/>
            <person name="Clum A."/>
            <person name="Drula E."/>
            <person name="Henrissat B."/>
            <person name="Kohler A."/>
            <person name="Grigoriev I.V."/>
            <person name="Martin F.M."/>
            <person name="Hacquard S."/>
        </authorList>
    </citation>
    <scope>NUCLEOTIDE SEQUENCE [LARGE SCALE GENOMIC DNA]</scope>
    <source>
        <strain evidence="5 6">MPI-CAGE-CH-0241</strain>
    </source>
</reference>